<name>A0A378YZ72_9BURK</name>
<sequence length="112" mass="12375">MSGKFELKRSPNGEFHFHLLADSGQIILSSETYKARASAQNGIESVRKNAVDDHRFERKTSTSGRPYFVLKARNGEIIGQSQMFSTADQMEDGISQVKRDAPAASVSDLSHT</sequence>
<protein>
    <submittedName>
        <fullName evidence="3">Uncharacterized conserved protein</fullName>
    </submittedName>
</protein>
<dbReference type="KEGG" id="prb:X636_19750"/>
<feature type="region of interest" description="Disordered" evidence="1">
    <location>
        <begin position="89"/>
        <end position="112"/>
    </location>
</feature>
<dbReference type="EMBL" id="UGSG01000001">
    <property type="protein sequence ID" value="SUA81810.1"/>
    <property type="molecule type" value="Genomic_DNA"/>
</dbReference>
<dbReference type="STRING" id="93220.A6P55_20240"/>
<dbReference type="Proteomes" id="UP000254573">
    <property type="component" value="Unassembled WGS sequence"/>
</dbReference>
<proteinExistence type="predicted"/>
<evidence type="ECO:0000313" key="5">
    <source>
        <dbReference type="Proteomes" id="UP000254573"/>
    </source>
</evidence>
<organism evidence="3 5">
    <name type="scientific">Pandoraea pnomenusa</name>
    <dbReference type="NCBI Taxonomy" id="93220"/>
    <lineage>
        <taxon>Bacteria</taxon>
        <taxon>Pseudomonadati</taxon>
        <taxon>Pseudomonadota</taxon>
        <taxon>Betaproteobacteria</taxon>
        <taxon>Burkholderiales</taxon>
        <taxon>Burkholderiaceae</taxon>
        <taxon>Pandoraea</taxon>
    </lineage>
</organism>
<evidence type="ECO:0000313" key="3">
    <source>
        <dbReference type="EMBL" id="SUA81810.1"/>
    </source>
</evidence>
<dbReference type="Pfam" id="PF07411">
    <property type="entry name" value="DUF1508"/>
    <property type="match status" value="2"/>
</dbReference>
<evidence type="ECO:0000313" key="6">
    <source>
        <dbReference type="Proteomes" id="UP000361468"/>
    </source>
</evidence>
<evidence type="ECO:0000259" key="2">
    <source>
        <dbReference type="Pfam" id="PF07411"/>
    </source>
</evidence>
<reference evidence="3 5" key="1">
    <citation type="submission" date="2018-06" db="EMBL/GenBank/DDBJ databases">
        <authorList>
            <consortium name="Pathogen Informatics"/>
            <person name="Doyle S."/>
        </authorList>
    </citation>
    <scope>NUCLEOTIDE SEQUENCE [LARGE SCALE GENOMIC DNA]</scope>
    <source>
        <strain evidence="3 5">NCTC13160</strain>
    </source>
</reference>
<dbReference type="PANTHER" id="PTHR40606:SF1">
    <property type="entry name" value="UPF0339 PROTEIN YEGP"/>
    <property type="match status" value="1"/>
</dbReference>
<evidence type="ECO:0000313" key="4">
    <source>
        <dbReference type="EMBL" id="VVE64404.1"/>
    </source>
</evidence>
<feature type="domain" description="DUF1508" evidence="2">
    <location>
        <begin position="62"/>
        <end position="108"/>
    </location>
</feature>
<dbReference type="InterPro" id="IPR036913">
    <property type="entry name" value="YegP-like_sf"/>
</dbReference>
<dbReference type="Gene3D" id="2.30.29.80">
    <property type="match status" value="1"/>
</dbReference>
<dbReference type="InterPro" id="IPR010879">
    <property type="entry name" value="DUF1508"/>
</dbReference>
<dbReference type="AlphaFoldDB" id="A0A378YZ72"/>
<gene>
    <name evidence="3" type="primary">yegP</name>
    <name evidence="3" type="ORF">NCTC13160_04679</name>
    <name evidence="4" type="ORF">PPN31119_01562</name>
</gene>
<evidence type="ECO:0000256" key="1">
    <source>
        <dbReference type="SAM" id="MobiDB-lite"/>
    </source>
</evidence>
<dbReference type="OrthoDB" id="9802792at2"/>
<dbReference type="InterPro" id="IPR051141">
    <property type="entry name" value="UPF0339_domain"/>
</dbReference>
<dbReference type="KEGG" id="ppnm:LV28_23755"/>
<dbReference type="PANTHER" id="PTHR40606">
    <property type="match status" value="1"/>
</dbReference>
<dbReference type="GeneID" id="57198307"/>
<reference evidence="4 6" key="2">
    <citation type="submission" date="2019-08" db="EMBL/GenBank/DDBJ databases">
        <authorList>
            <person name="Peeters C."/>
        </authorList>
    </citation>
    <scope>NUCLEOTIDE SEQUENCE [LARGE SCALE GENOMIC DNA]</scope>
    <source>
        <strain evidence="4 6">LMG 31119</strain>
    </source>
</reference>
<keyword evidence="6" id="KW-1185">Reference proteome</keyword>
<dbReference type="SUPFAM" id="SSF160113">
    <property type="entry name" value="YegP-like"/>
    <property type="match status" value="2"/>
</dbReference>
<accession>A0A378YZ72</accession>
<feature type="domain" description="DUF1508" evidence="2">
    <location>
        <begin position="12"/>
        <end position="57"/>
    </location>
</feature>
<dbReference type="RefSeq" id="WP_023596631.1">
    <property type="nucleotide sequence ID" value="NC_023018.2"/>
</dbReference>
<dbReference type="KEGG" id="ppno:DA70_06930"/>
<dbReference type="Proteomes" id="UP000361468">
    <property type="component" value="Unassembled WGS sequence"/>
</dbReference>
<dbReference type="EMBL" id="CABPSO010000003">
    <property type="protein sequence ID" value="VVE64404.1"/>
    <property type="molecule type" value="Genomic_DNA"/>
</dbReference>